<proteinExistence type="inferred from homology"/>
<dbReference type="InterPro" id="IPR013149">
    <property type="entry name" value="ADH-like_C"/>
</dbReference>
<evidence type="ECO:0000256" key="1">
    <source>
        <dbReference type="ARBA" id="ARBA00001947"/>
    </source>
</evidence>
<dbReference type="Proteomes" id="UP001498935">
    <property type="component" value="Unassembled WGS sequence"/>
</dbReference>
<evidence type="ECO:0000259" key="9">
    <source>
        <dbReference type="Pfam" id="PF00107"/>
    </source>
</evidence>
<comment type="cofactor">
    <cofactor evidence="1">
        <name>Zn(2+)</name>
        <dbReference type="ChEBI" id="CHEBI:29105"/>
    </cofactor>
</comment>
<feature type="domain" description="Alcohol dehydrogenase-like C-terminal" evidence="9">
    <location>
        <begin position="230"/>
        <end position="347"/>
    </location>
</feature>
<accession>A0ABP9U160</accession>
<dbReference type="CDD" id="cd08231">
    <property type="entry name" value="MDR_TM0436_like"/>
    <property type="match status" value="1"/>
</dbReference>
<evidence type="ECO:0000259" key="10">
    <source>
        <dbReference type="Pfam" id="PF08240"/>
    </source>
</evidence>
<dbReference type="RefSeq" id="WP_342038125.1">
    <property type="nucleotide sequence ID" value="NZ_BAABBK010000006.1"/>
</dbReference>
<keyword evidence="5" id="KW-0862">Zinc</keyword>
<comment type="similarity">
    <text evidence="2">Belongs to the zinc-containing alcohol dehydrogenase family.</text>
</comment>
<dbReference type="InterPro" id="IPR017743">
    <property type="entry name" value="ADH_phosphonate_catab-assoc"/>
</dbReference>
<dbReference type="EC" id="1.1.1.1" evidence="3"/>
<gene>
    <name evidence="11" type="ORF">KACC15558_19520</name>
</gene>
<dbReference type="Gene3D" id="3.90.180.10">
    <property type="entry name" value="Medium-chain alcohol dehydrogenases, catalytic domain"/>
    <property type="match status" value="1"/>
</dbReference>
<dbReference type="Pfam" id="PF00107">
    <property type="entry name" value="ADH_zinc_N"/>
    <property type="match status" value="1"/>
</dbReference>
<keyword evidence="12" id="KW-1185">Reference proteome</keyword>
<name>A0ABP9U160_9MICO</name>
<evidence type="ECO:0000256" key="6">
    <source>
        <dbReference type="ARBA" id="ARBA00023002"/>
    </source>
</evidence>
<evidence type="ECO:0000313" key="11">
    <source>
        <dbReference type="EMBL" id="GAA5340912.1"/>
    </source>
</evidence>
<dbReference type="Gene3D" id="3.40.50.720">
    <property type="entry name" value="NAD(P)-binding Rossmann-like Domain"/>
    <property type="match status" value="1"/>
</dbReference>
<organism evidence="11 12">
    <name type="scientific">Brevibacterium ammoniilyticum</name>
    <dbReference type="NCBI Taxonomy" id="1046555"/>
    <lineage>
        <taxon>Bacteria</taxon>
        <taxon>Bacillati</taxon>
        <taxon>Actinomycetota</taxon>
        <taxon>Actinomycetes</taxon>
        <taxon>Micrococcales</taxon>
        <taxon>Brevibacteriaceae</taxon>
        <taxon>Brevibacterium</taxon>
    </lineage>
</organism>
<evidence type="ECO:0000256" key="5">
    <source>
        <dbReference type="ARBA" id="ARBA00022833"/>
    </source>
</evidence>
<dbReference type="Pfam" id="PF08240">
    <property type="entry name" value="ADH_N"/>
    <property type="match status" value="1"/>
</dbReference>
<keyword evidence="6" id="KW-0560">Oxidoreductase</keyword>
<sequence>MSDDTRTAPAPHTMTSAAAQTAETQPAPAETLPASADTQPAPADRPLPSTPSTADALVWLGGDSFERQTLTVPTLEAGENLIRLTTATVCGSDRHTVAGHRPGACPSVLGHEGVGRVAATEGGLTVGDRVVFAVTSVCGSCANCRRGLSAKCAQVAKVGHESTASGWALSGTYASHIVLPRGVAVAVVQESVPDAVAATAGCAVATVMAVLDAAGDLTGRRVFVNGLGMLGLTAVAAAKSRGAAEVLAFDPAPDRGRLAEAAGADTLVTADLPTDVDVAIELSGAEAGVRVCLDALGIGGTAVLAGSVSPGPQVSVDPEHIVRGWRTITGVHNYEPHHLQQAVDLLAGDGADMPWEDILGGPIGLDDLPQEFARPTPGLRTVVDLR</sequence>
<evidence type="ECO:0000313" key="12">
    <source>
        <dbReference type="Proteomes" id="UP001498935"/>
    </source>
</evidence>
<evidence type="ECO:0000256" key="8">
    <source>
        <dbReference type="SAM" id="MobiDB-lite"/>
    </source>
</evidence>
<reference evidence="11 12" key="1">
    <citation type="submission" date="2024-02" db="EMBL/GenBank/DDBJ databases">
        <title>Characterization of antibiotic resistant novel bacterial strains and their environmental applications.</title>
        <authorList>
            <person name="Manzoor S."/>
            <person name="Abbas S."/>
            <person name="Arshad M."/>
            <person name="Li W.J."/>
            <person name="Ahmed I."/>
        </authorList>
    </citation>
    <scope>NUCLEOTIDE SEQUENCE [LARGE SCALE GENOMIC DNA]</scope>
    <source>
        <strain evidence="11 12">KACC 15558</strain>
    </source>
</reference>
<dbReference type="InterPro" id="IPR013154">
    <property type="entry name" value="ADH-like_N"/>
</dbReference>
<feature type="compositionally biased region" description="Low complexity" evidence="8">
    <location>
        <begin position="17"/>
        <end position="34"/>
    </location>
</feature>
<dbReference type="PANTHER" id="PTHR42940">
    <property type="entry name" value="ALCOHOL DEHYDROGENASE 1-RELATED"/>
    <property type="match status" value="1"/>
</dbReference>
<feature type="domain" description="Alcohol dehydrogenase-like N-terminal" evidence="10">
    <location>
        <begin position="77"/>
        <end position="185"/>
    </location>
</feature>
<dbReference type="NCBIfam" id="TIGR03366">
    <property type="entry name" value="HpnZ_proposed"/>
    <property type="match status" value="1"/>
</dbReference>
<dbReference type="EMBL" id="BAABNP010000007">
    <property type="protein sequence ID" value="GAA5340912.1"/>
    <property type="molecule type" value="Genomic_DNA"/>
</dbReference>
<comment type="caution">
    <text evidence="11">The sequence shown here is derived from an EMBL/GenBank/DDBJ whole genome shotgun (WGS) entry which is preliminary data.</text>
</comment>
<evidence type="ECO:0000256" key="7">
    <source>
        <dbReference type="ARBA" id="ARBA00023027"/>
    </source>
</evidence>
<dbReference type="InterPro" id="IPR036291">
    <property type="entry name" value="NAD(P)-bd_dom_sf"/>
</dbReference>
<dbReference type="SUPFAM" id="SSF50129">
    <property type="entry name" value="GroES-like"/>
    <property type="match status" value="1"/>
</dbReference>
<evidence type="ECO:0000256" key="3">
    <source>
        <dbReference type="ARBA" id="ARBA00013190"/>
    </source>
</evidence>
<feature type="region of interest" description="Disordered" evidence="8">
    <location>
        <begin position="1"/>
        <end position="55"/>
    </location>
</feature>
<evidence type="ECO:0000256" key="2">
    <source>
        <dbReference type="ARBA" id="ARBA00008072"/>
    </source>
</evidence>
<dbReference type="SUPFAM" id="SSF51735">
    <property type="entry name" value="NAD(P)-binding Rossmann-fold domains"/>
    <property type="match status" value="1"/>
</dbReference>
<protein>
    <recommendedName>
        <fullName evidence="3">alcohol dehydrogenase</fullName>
        <ecNumber evidence="3">1.1.1.1</ecNumber>
    </recommendedName>
</protein>
<keyword evidence="7" id="KW-0520">NAD</keyword>
<keyword evidence="4" id="KW-0479">Metal-binding</keyword>
<dbReference type="InterPro" id="IPR011032">
    <property type="entry name" value="GroES-like_sf"/>
</dbReference>
<dbReference type="PANTHER" id="PTHR42940:SF3">
    <property type="entry name" value="ALCOHOL DEHYDROGENASE 1-RELATED"/>
    <property type="match status" value="1"/>
</dbReference>
<evidence type="ECO:0000256" key="4">
    <source>
        <dbReference type="ARBA" id="ARBA00022723"/>
    </source>
</evidence>